<dbReference type="PANTHER" id="PTHR30108:SF17">
    <property type="entry name" value="FERULIC ACID DECARBOXYLASE 1"/>
    <property type="match status" value="1"/>
</dbReference>
<feature type="domain" description="3-octaprenyl-4-hydroxybenzoate carboxy-lyase-like C-terminal" evidence="2">
    <location>
        <begin position="367"/>
        <end position="461"/>
    </location>
</feature>
<dbReference type="AlphaFoldDB" id="A0A7W9HH62"/>
<dbReference type="Pfam" id="PF01977">
    <property type="entry name" value="UbiD"/>
    <property type="match status" value="1"/>
</dbReference>
<dbReference type="RefSeq" id="WP_184918798.1">
    <property type="nucleotide sequence ID" value="NZ_JACHMO010000001.1"/>
</dbReference>
<dbReference type="Proteomes" id="UP000552097">
    <property type="component" value="Unassembled WGS sequence"/>
</dbReference>
<comment type="caution">
    <text evidence="3">The sequence shown here is derived from an EMBL/GenBank/DDBJ whole genome shotgun (WGS) entry which is preliminary data.</text>
</comment>
<dbReference type="Gene3D" id="3.40.1670.10">
    <property type="entry name" value="UbiD C-terminal domain-like"/>
    <property type="match status" value="1"/>
</dbReference>
<evidence type="ECO:0000259" key="1">
    <source>
        <dbReference type="Pfam" id="PF01977"/>
    </source>
</evidence>
<dbReference type="GO" id="GO:0008694">
    <property type="term" value="F:4-hydroxy-3-polyprenylbenzoate decarboxylase activity"/>
    <property type="evidence" value="ECO:0007669"/>
    <property type="project" value="UniProtKB-EC"/>
</dbReference>
<dbReference type="InterPro" id="IPR049381">
    <property type="entry name" value="UbiD-like_C"/>
</dbReference>
<dbReference type="SUPFAM" id="SSF143968">
    <property type="entry name" value="UbiD C-terminal domain-like"/>
    <property type="match status" value="1"/>
</dbReference>
<dbReference type="GO" id="GO:0005737">
    <property type="term" value="C:cytoplasm"/>
    <property type="evidence" value="ECO:0007669"/>
    <property type="project" value="TreeGrafter"/>
</dbReference>
<sequence length="502" mass="53129">MTAQPHDPALSLRAALQAARRDDPRHFRVSTRRLTDEEVGADFAAEFAGIPATSRSHSEDVVLYTDVNDGTMPVVLGLYGDADRVRGWLPGLPTVADRAAADALVAAARAPEFVRDQPACQAEVLVADGRVRGAVNGRGSGRLGADAVDLAALPVLRTTPRDAGRYLTMGMVCAHDPDRDGYAVSVHRMLVLDHNRLTLWTLPSRRLRELCAAAAGRGERLPVSINIGVPPAAMIASALNSRFLPAGVDKLDVAGALAGAPIALATAVSQPVTVLAESEIVLEGYLDGATADESVVGPPTTSLPEFLGYDGSARPDLPVVTVTAITTRRRPVYQATIGPGREQSVILGLAGALSLALSGGDDYRDLVRDAHFSAAGGGLLLLTMSVRKGSPRADQRLAPLARKVFADHPFVKLIVFTDEDIDISSAEDVLWAMTTRANLATDCLSFAGFPHMAMDPSQSLAWAAAKGTGGEIVRRVAIDATVPHRLRESVVRSFPVPVRAHR</sequence>
<dbReference type="SUPFAM" id="SSF50475">
    <property type="entry name" value="FMN-binding split barrel"/>
    <property type="match status" value="1"/>
</dbReference>
<dbReference type="InterPro" id="IPR002830">
    <property type="entry name" value="UbiD"/>
</dbReference>
<dbReference type="PANTHER" id="PTHR30108">
    <property type="entry name" value="3-OCTAPRENYL-4-HYDROXYBENZOATE CARBOXY-LYASE-RELATED"/>
    <property type="match status" value="1"/>
</dbReference>
<gene>
    <name evidence="3" type="ORF">F4560_001985</name>
</gene>
<accession>A0A7W9HH62</accession>
<protein>
    <submittedName>
        <fullName evidence="3">4-hydroxy-3-polyprenylbenzoate decarboxylase</fullName>
        <ecNumber evidence="3">4.1.1.98</ecNumber>
    </submittedName>
</protein>
<evidence type="ECO:0000313" key="3">
    <source>
        <dbReference type="EMBL" id="MBB5802217.1"/>
    </source>
</evidence>
<proteinExistence type="predicted"/>
<organism evidence="3 4">
    <name type="scientific">Saccharothrix ecbatanensis</name>
    <dbReference type="NCBI Taxonomy" id="1105145"/>
    <lineage>
        <taxon>Bacteria</taxon>
        <taxon>Bacillati</taxon>
        <taxon>Actinomycetota</taxon>
        <taxon>Actinomycetes</taxon>
        <taxon>Pseudonocardiales</taxon>
        <taxon>Pseudonocardiaceae</taxon>
        <taxon>Saccharothrix</taxon>
    </lineage>
</organism>
<evidence type="ECO:0000313" key="4">
    <source>
        <dbReference type="Proteomes" id="UP000552097"/>
    </source>
</evidence>
<name>A0A7W9HH62_9PSEU</name>
<reference evidence="3 4" key="1">
    <citation type="submission" date="2020-08" db="EMBL/GenBank/DDBJ databases">
        <title>Sequencing the genomes of 1000 actinobacteria strains.</title>
        <authorList>
            <person name="Klenk H.-P."/>
        </authorList>
    </citation>
    <scope>NUCLEOTIDE SEQUENCE [LARGE SCALE GENOMIC DNA]</scope>
    <source>
        <strain evidence="3 4">DSM 45486</strain>
    </source>
</reference>
<evidence type="ECO:0000259" key="2">
    <source>
        <dbReference type="Pfam" id="PF20696"/>
    </source>
</evidence>
<keyword evidence="4" id="KW-1185">Reference proteome</keyword>
<dbReference type="InterPro" id="IPR048304">
    <property type="entry name" value="UbiD_Rift_dom"/>
</dbReference>
<dbReference type="EMBL" id="JACHMO010000001">
    <property type="protein sequence ID" value="MBB5802217.1"/>
    <property type="molecule type" value="Genomic_DNA"/>
</dbReference>
<dbReference type="EC" id="4.1.1.98" evidence="3"/>
<feature type="domain" description="3-octaprenyl-4-hydroxybenzoate carboxy-lyase-like Rift-related" evidence="1">
    <location>
        <begin position="145"/>
        <end position="337"/>
    </location>
</feature>
<keyword evidence="3" id="KW-0456">Lyase</keyword>
<dbReference type="Pfam" id="PF20696">
    <property type="entry name" value="UbiD_C"/>
    <property type="match status" value="1"/>
</dbReference>